<keyword evidence="10" id="KW-0175">Coiled coil</keyword>
<comment type="caution">
    <text evidence="13">The sequence shown here is derived from an EMBL/GenBank/DDBJ whole genome shotgun (WGS) entry which is preliminary data.</text>
</comment>
<keyword evidence="6 11" id="KW-0812">Transmembrane</keyword>
<evidence type="ECO:0000256" key="11">
    <source>
        <dbReference type="SAM" id="Phobius"/>
    </source>
</evidence>
<evidence type="ECO:0000256" key="1">
    <source>
        <dbReference type="ARBA" id="ARBA00004383"/>
    </source>
</evidence>
<dbReference type="Proteomes" id="UP000289758">
    <property type="component" value="Unassembled WGS sequence"/>
</dbReference>
<dbReference type="PANTHER" id="PTHR33446:SF2">
    <property type="entry name" value="PROTEIN TONB"/>
    <property type="match status" value="1"/>
</dbReference>
<name>A0A4V1M0M3_9BACT</name>
<dbReference type="PANTHER" id="PTHR33446">
    <property type="entry name" value="PROTEIN TONB-RELATED"/>
    <property type="match status" value="1"/>
</dbReference>
<keyword evidence="4" id="KW-1003">Cell membrane</keyword>
<dbReference type="AlphaFoldDB" id="A0A4V1M0M3"/>
<evidence type="ECO:0000256" key="4">
    <source>
        <dbReference type="ARBA" id="ARBA00022475"/>
    </source>
</evidence>
<evidence type="ECO:0000313" key="14">
    <source>
        <dbReference type="Proteomes" id="UP000289758"/>
    </source>
</evidence>
<organism evidence="13 14">
    <name type="scientific">Halarcobacter ebronensis</name>
    <dbReference type="NCBI Taxonomy" id="1462615"/>
    <lineage>
        <taxon>Bacteria</taxon>
        <taxon>Pseudomonadati</taxon>
        <taxon>Campylobacterota</taxon>
        <taxon>Epsilonproteobacteria</taxon>
        <taxon>Campylobacterales</taxon>
        <taxon>Arcobacteraceae</taxon>
        <taxon>Halarcobacter</taxon>
    </lineage>
</organism>
<dbReference type="EMBL" id="PDKK01000003">
    <property type="protein sequence ID" value="RXK06798.1"/>
    <property type="molecule type" value="Genomic_DNA"/>
</dbReference>
<reference evidence="13 14" key="1">
    <citation type="submission" date="2017-10" db="EMBL/GenBank/DDBJ databases">
        <title>Genomics of the genus Arcobacter.</title>
        <authorList>
            <person name="Perez-Cataluna A."/>
            <person name="Figueras M.J."/>
        </authorList>
    </citation>
    <scope>NUCLEOTIDE SEQUENCE [LARGE SCALE GENOMIC DNA]</scope>
    <source>
        <strain evidence="13 14">CECT 8441</strain>
    </source>
</reference>
<gene>
    <name evidence="13" type="ORF">CRV07_05040</name>
</gene>
<dbReference type="OrthoDB" id="5355024at2"/>
<dbReference type="Pfam" id="PF03544">
    <property type="entry name" value="TonB_C"/>
    <property type="match status" value="1"/>
</dbReference>
<keyword evidence="3" id="KW-0813">Transport</keyword>
<evidence type="ECO:0000259" key="12">
    <source>
        <dbReference type="PROSITE" id="PS52015"/>
    </source>
</evidence>
<dbReference type="InterPro" id="IPR037682">
    <property type="entry name" value="TonB_C"/>
</dbReference>
<dbReference type="GO" id="GO:0098797">
    <property type="term" value="C:plasma membrane protein complex"/>
    <property type="evidence" value="ECO:0007669"/>
    <property type="project" value="TreeGrafter"/>
</dbReference>
<dbReference type="RefSeq" id="WP_129086696.1">
    <property type="nucleotide sequence ID" value="NZ_CP053836.1"/>
</dbReference>
<dbReference type="GO" id="GO:0055085">
    <property type="term" value="P:transmembrane transport"/>
    <property type="evidence" value="ECO:0007669"/>
    <property type="project" value="InterPro"/>
</dbReference>
<dbReference type="NCBIfam" id="TIGR01352">
    <property type="entry name" value="tonB_Cterm"/>
    <property type="match status" value="1"/>
</dbReference>
<evidence type="ECO:0000256" key="2">
    <source>
        <dbReference type="ARBA" id="ARBA00006555"/>
    </source>
</evidence>
<feature type="domain" description="TonB C-terminal" evidence="12">
    <location>
        <begin position="138"/>
        <end position="225"/>
    </location>
</feature>
<evidence type="ECO:0000256" key="7">
    <source>
        <dbReference type="ARBA" id="ARBA00022927"/>
    </source>
</evidence>
<comment type="similarity">
    <text evidence="2">Belongs to the TonB family.</text>
</comment>
<keyword evidence="14" id="KW-1185">Reference proteome</keyword>
<evidence type="ECO:0000256" key="10">
    <source>
        <dbReference type="SAM" id="Coils"/>
    </source>
</evidence>
<evidence type="ECO:0000256" key="6">
    <source>
        <dbReference type="ARBA" id="ARBA00022692"/>
    </source>
</evidence>
<sequence>MKYSVIAFIISLFVHSLLVAAYFSINTTKEKKEIIVLNMNMIDKIIETKKVEKAEQKINTKDEKKSVERIEKKPLIKKEKKIVKKTLEKEKIKEEQKEELKKIVKSKEIEKKPIIKKEEDSIKRVKNGENYQEKYIKSNLSKIIAAIKKHKKYPYLAKKMQMEGKVIIKCIITSKGEIRNIDFVEKSSFEILNKNSIEILKKASKEFEAPKKEIELTIPFNYELT</sequence>
<dbReference type="GO" id="GO:0031992">
    <property type="term" value="F:energy transducer activity"/>
    <property type="evidence" value="ECO:0007669"/>
    <property type="project" value="TreeGrafter"/>
</dbReference>
<evidence type="ECO:0000256" key="5">
    <source>
        <dbReference type="ARBA" id="ARBA00022519"/>
    </source>
</evidence>
<dbReference type="PROSITE" id="PS52015">
    <property type="entry name" value="TONB_CTD"/>
    <property type="match status" value="1"/>
</dbReference>
<keyword evidence="9 11" id="KW-0472">Membrane</keyword>
<evidence type="ECO:0000256" key="8">
    <source>
        <dbReference type="ARBA" id="ARBA00022989"/>
    </source>
</evidence>
<keyword evidence="5" id="KW-0997">Cell inner membrane</keyword>
<comment type="subcellular location">
    <subcellularLocation>
        <location evidence="1">Cell inner membrane</location>
        <topology evidence="1">Single-pass membrane protein</topology>
        <orientation evidence="1">Periplasmic side</orientation>
    </subcellularLocation>
</comment>
<evidence type="ECO:0000256" key="3">
    <source>
        <dbReference type="ARBA" id="ARBA00022448"/>
    </source>
</evidence>
<accession>A0A4V1M0M3</accession>
<dbReference type="Gene3D" id="3.30.1150.10">
    <property type="match status" value="1"/>
</dbReference>
<dbReference type="SUPFAM" id="SSF74653">
    <property type="entry name" value="TolA/TonB C-terminal domain"/>
    <property type="match status" value="1"/>
</dbReference>
<dbReference type="InterPro" id="IPR006260">
    <property type="entry name" value="TonB/TolA_C"/>
</dbReference>
<evidence type="ECO:0000256" key="9">
    <source>
        <dbReference type="ARBA" id="ARBA00023136"/>
    </source>
</evidence>
<feature type="transmembrane region" description="Helical" evidence="11">
    <location>
        <begin position="6"/>
        <end position="25"/>
    </location>
</feature>
<evidence type="ECO:0000313" key="13">
    <source>
        <dbReference type="EMBL" id="RXK06798.1"/>
    </source>
</evidence>
<feature type="coiled-coil region" evidence="10">
    <location>
        <begin position="75"/>
        <end position="110"/>
    </location>
</feature>
<keyword evidence="7" id="KW-0653">Protein transport</keyword>
<protein>
    <recommendedName>
        <fullName evidence="12">TonB C-terminal domain-containing protein</fullName>
    </recommendedName>
</protein>
<dbReference type="InterPro" id="IPR051045">
    <property type="entry name" value="TonB-dependent_transducer"/>
</dbReference>
<keyword evidence="8 11" id="KW-1133">Transmembrane helix</keyword>
<proteinExistence type="inferred from homology"/>
<dbReference type="GO" id="GO:0015031">
    <property type="term" value="P:protein transport"/>
    <property type="evidence" value="ECO:0007669"/>
    <property type="project" value="UniProtKB-KW"/>
</dbReference>